<keyword evidence="1" id="KW-0472">Membrane</keyword>
<keyword evidence="3" id="KW-1185">Reference proteome</keyword>
<dbReference type="OrthoDB" id="7875737at2"/>
<organism evidence="2 3">
    <name type="scientific">Gemmobacter aquaticus</name>
    <dbReference type="NCBI Taxonomy" id="490185"/>
    <lineage>
        <taxon>Bacteria</taxon>
        <taxon>Pseudomonadati</taxon>
        <taxon>Pseudomonadota</taxon>
        <taxon>Alphaproteobacteria</taxon>
        <taxon>Rhodobacterales</taxon>
        <taxon>Paracoccaceae</taxon>
        <taxon>Gemmobacter</taxon>
    </lineage>
</organism>
<evidence type="ECO:0000313" key="3">
    <source>
        <dbReference type="Proteomes" id="UP000598196"/>
    </source>
</evidence>
<reference evidence="2 3" key="1">
    <citation type="journal article" date="2014" name="Int. J. Syst. Evol. Microbiol.">
        <title>Complete genome sequence of Corynebacterium casei LMG S-19264T (=DSM 44701T), isolated from a smear-ripened cheese.</title>
        <authorList>
            <consortium name="US DOE Joint Genome Institute (JGI-PGF)"/>
            <person name="Walter F."/>
            <person name="Albersmeier A."/>
            <person name="Kalinowski J."/>
            <person name="Ruckert C."/>
        </authorList>
    </citation>
    <scope>NUCLEOTIDE SEQUENCE [LARGE SCALE GENOMIC DNA]</scope>
    <source>
        <strain evidence="2 3">CGMCC 1.7029</strain>
    </source>
</reference>
<accession>A0A917YG40</accession>
<evidence type="ECO:0000313" key="2">
    <source>
        <dbReference type="EMBL" id="GGO24411.1"/>
    </source>
</evidence>
<sequence length="71" mass="7514">MEWMIGLGALVSFAGIAGLIWCVLLALQARKTAADEDDMRSRLQRVVILNMAALGVSALGLMIVVSGILLS</sequence>
<feature type="transmembrane region" description="Helical" evidence="1">
    <location>
        <begin position="6"/>
        <end position="27"/>
    </location>
</feature>
<proteinExistence type="predicted"/>
<feature type="transmembrane region" description="Helical" evidence="1">
    <location>
        <begin position="47"/>
        <end position="70"/>
    </location>
</feature>
<comment type="caution">
    <text evidence="2">The sequence shown here is derived from an EMBL/GenBank/DDBJ whole genome shotgun (WGS) entry which is preliminary data.</text>
</comment>
<dbReference type="EMBL" id="BMLP01000001">
    <property type="protein sequence ID" value="GGO24411.1"/>
    <property type="molecule type" value="Genomic_DNA"/>
</dbReference>
<dbReference type="AlphaFoldDB" id="A0A917YG40"/>
<protein>
    <submittedName>
        <fullName evidence="2">Uncharacterized protein</fullName>
    </submittedName>
</protein>
<dbReference type="Proteomes" id="UP000598196">
    <property type="component" value="Unassembled WGS sequence"/>
</dbReference>
<gene>
    <name evidence="2" type="ORF">GCM10010991_02760</name>
</gene>
<name>A0A917YG40_9RHOB</name>
<evidence type="ECO:0000256" key="1">
    <source>
        <dbReference type="SAM" id="Phobius"/>
    </source>
</evidence>
<keyword evidence="1" id="KW-1133">Transmembrane helix</keyword>
<keyword evidence="1" id="KW-0812">Transmembrane</keyword>